<dbReference type="AlphaFoldDB" id="A0A0H3FFH8"/>
<protein>
    <recommendedName>
        <fullName evidence="3">Cor protein</fullName>
    </recommendedName>
</protein>
<geneLocation type="plasmid" evidence="1 2">
    <name>pRAHAQ01</name>
</geneLocation>
<proteinExistence type="predicted"/>
<dbReference type="eggNOG" id="ENOG50302I4">
    <property type="taxonomic scope" value="Bacteria"/>
</dbReference>
<sequence length="78" mass="8505" precursor="true">MTKIMMAIGLAVLVSGCSGILEKQHPVCNGTALIGGQETSVQIYGVRQVANQTQYQAGDPFGWRWVSKTNFIRTTCDK</sequence>
<dbReference type="RefSeq" id="WP_013577768.1">
    <property type="nucleotide sequence ID" value="NC_015062.1"/>
</dbReference>
<evidence type="ECO:0000313" key="1">
    <source>
        <dbReference type="EMBL" id="ADW76087.1"/>
    </source>
</evidence>
<name>A0A0H3FFH8_RAHSY</name>
<dbReference type="Proteomes" id="UP000007257">
    <property type="component" value="Plasmid pRAHAQ01"/>
</dbReference>
<dbReference type="OrthoDB" id="6556223at2"/>
<reference evidence="1 2" key="2">
    <citation type="journal article" date="2012" name="J. Bacteriol.">
        <title>Complete Genome Sequence of Rahnella sp. Strain Y9602, a Gammaproteobacterium Isolate from Metal- and Radionuclide-Contaminated Soil.</title>
        <authorList>
            <person name="Martinez R.J."/>
            <person name="Bruce D."/>
            <person name="Detter C."/>
            <person name="Goodwin L.A."/>
            <person name="Han J."/>
            <person name="Han C.S."/>
            <person name="Held B."/>
            <person name="Land M.L."/>
            <person name="Mikhailova N."/>
            <person name="Nolan M."/>
            <person name="Pennacchio L."/>
            <person name="Pitluck S."/>
            <person name="Tapia R."/>
            <person name="Woyke T."/>
            <person name="Sobecky P.A."/>
        </authorList>
    </citation>
    <scope>NUCLEOTIDE SEQUENCE [LARGE SCALE GENOMIC DNA]</scope>
    <source>
        <strain evidence="1 2">Y9602</strain>
        <plasmid evidence="1 2">pRAHAQ01</plasmid>
    </source>
</reference>
<dbReference type="PROSITE" id="PS51257">
    <property type="entry name" value="PROKAR_LIPOPROTEIN"/>
    <property type="match status" value="1"/>
</dbReference>
<accession>A0A0H3FFH8</accession>
<evidence type="ECO:0000313" key="2">
    <source>
        <dbReference type="Proteomes" id="UP000007257"/>
    </source>
</evidence>
<evidence type="ECO:0008006" key="3">
    <source>
        <dbReference type="Google" id="ProtNLM"/>
    </source>
</evidence>
<keyword evidence="1" id="KW-0614">Plasmid</keyword>
<gene>
    <name evidence="1" type="ordered locus">Rahaq_4504</name>
</gene>
<organism evidence="1 2">
    <name type="scientific">Rahnella sp. (strain Y9602)</name>
    <dbReference type="NCBI Taxonomy" id="2703885"/>
    <lineage>
        <taxon>Bacteria</taxon>
        <taxon>Pseudomonadati</taxon>
        <taxon>Pseudomonadota</taxon>
        <taxon>Gammaproteobacteria</taxon>
        <taxon>Enterobacterales</taxon>
        <taxon>Yersiniaceae</taxon>
        <taxon>Rahnella</taxon>
    </lineage>
</organism>
<dbReference type="KEGG" id="rah:Rahaq_4504"/>
<dbReference type="HOGENOM" id="CLU_2522338_0_0_6"/>
<reference evidence="2" key="1">
    <citation type="submission" date="2011-01" db="EMBL/GenBank/DDBJ databases">
        <title>Complete sequence of plasmid1 of Rahnella sp. Y9602.</title>
        <authorList>
            <consortium name="US DOE Joint Genome Institute"/>
            <person name="Lucas S."/>
            <person name="Copeland A."/>
            <person name="Lapidus A."/>
            <person name="Cheng J.-F."/>
            <person name="Goodwin L."/>
            <person name="Pitluck S."/>
            <person name="Lu M."/>
            <person name="Detter J.C."/>
            <person name="Han C."/>
            <person name="Tapia R."/>
            <person name="Land M."/>
            <person name="Hauser L."/>
            <person name="Kyrpides N."/>
            <person name="Ivanova N."/>
            <person name="Ovchinnikova G."/>
            <person name="Pagani I."/>
            <person name="Sobecky P.A."/>
            <person name="Martinez R.J."/>
            <person name="Woyke T."/>
        </authorList>
    </citation>
    <scope>NUCLEOTIDE SEQUENCE [LARGE SCALE GENOMIC DNA]</scope>
    <source>
        <strain evidence="2">Y9602</strain>
        <plasmid evidence="2">pRAHAQ01</plasmid>
    </source>
</reference>
<dbReference type="EMBL" id="CP002506">
    <property type="protein sequence ID" value="ADW76087.1"/>
    <property type="molecule type" value="Genomic_DNA"/>
</dbReference>